<proteinExistence type="inferred from homology"/>
<dbReference type="InterPro" id="IPR018247">
    <property type="entry name" value="EF_Hand_1_Ca_BS"/>
</dbReference>
<dbReference type="PROSITE" id="PS00018">
    <property type="entry name" value="EF_HAND_1"/>
    <property type="match status" value="4"/>
</dbReference>
<keyword evidence="3" id="KW-0677">Repeat</keyword>
<protein>
    <recommendedName>
        <fullName evidence="2">Calmodulin</fullName>
    </recommendedName>
</protein>
<keyword evidence="6" id="KW-1133">Transmembrane helix</keyword>
<dbReference type="SUPFAM" id="SSF47473">
    <property type="entry name" value="EF-hand"/>
    <property type="match status" value="1"/>
</dbReference>
<dbReference type="Gene3D" id="1.10.238.10">
    <property type="entry name" value="EF-hand"/>
    <property type="match status" value="2"/>
</dbReference>
<feature type="domain" description="EF-hand" evidence="7">
    <location>
        <begin position="685"/>
        <end position="720"/>
    </location>
</feature>
<dbReference type="InterPro" id="IPR002048">
    <property type="entry name" value="EF_hand_dom"/>
</dbReference>
<dbReference type="GO" id="GO:0016460">
    <property type="term" value="C:myosin II complex"/>
    <property type="evidence" value="ECO:0007669"/>
    <property type="project" value="TreeGrafter"/>
</dbReference>
<dbReference type="AlphaFoldDB" id="A0A7S4QTY2"/>
<feature type="transmembrane region" description="Helical" evidence="6">
    <location>
        <begin position="368"/>
        <end position="388"/>
    </location>
</feature>
<sequence>MTRRRRSSNNATLATVKGVIVGILIGYLVSALSSSSSSVWTQNNVGGIVGVDWLHSRGSTIITNDNTRKSHGTSRILENERNEEGSAIAATAANYNEEKVSTKYNKLEINNMEKLEELVKEEVEKEEENDLAVTSTAIIIIILILIALTLAFEAIKEYITEYVDSSMKPIVEKLFGEMTVLGFLSIFTYVVVKFGLFRKEEEIMYAKGYEREEAGEGEELEELFENVHFALFFIMVFFVFQVLTLVKEGMENEKEWHDMDLTCRNEAHIEKVNNTIREKQKQHKVRTKVFRKHSFTSLLPNLRDTEIELAEDQLLFFELREEFLKERDVDPPFKPTDINNRVGDDFNFGRYLSICQGMSLAHIIEVQYITWILIASFAVFFYLLSLAVNVNLSVLGWIWCAFAWMAFFFNLKFENHLMHVREAFAGSYRSAKRANKLGLPLIGDFSDVGRQYGSPVFVEGSGPNGETTYLMPISSLDLSLPAWTRVDMKRYMDERSCFTRCIVGKRQPHRQNVLFWLERQGPMFYFVLLQMNLIFVGIYFALLFLAFLPQAYKDYKMGGFLGYLIFAVFPIVWIMGNKKHLLAVLTEVTSIGTLRRPQVVSLVLREEKTARVVRAFIVLYKMHRASADGFVKAVKQPKTDGIERSFSHVELFEVGKTFDAFDRSGDGRISYEELRSTMSSLGVTMSENALQKVVAQLDTDGNGEISKEEFLEWYESAIDDDGHSMHERAEFLFKLFDRDDSGEITIGEFKAALDVFNIGFTVDEIGDLVRELDEDGNGVIGIEEFEELLEKYYPKESQCHSTNDRSNSSTFSSRSSFGA</sequence>
<comment type="similarity">
    <text evidence="1">Belongs to the centrin family.</text>
</comment>
<dbReference type="CDD" id="cd00051">
    <property type="entry name" value="EFh"/>
    <property type="match status" value="2"/>
</dbReference>
<evidence type="ECO:0000256" key="3">
    <source>
        <dbReference type="ARBA" id="ARBA00022737"/>
    </source>
</evidence>
<evidence type="ECO:0000256" key="4">
    <source>
        <dbReference type="ARBA" id="ARBA00022837"/>
    </source>
</evidence>
<reference evidence="8" key="1">
    <citation type="submission" date="2021-01" db="EMBL/GenBank/DDBJ databases">
        <authorList>
            <person name="Corre E."/>
            <person name="Pelletier E."/>
            <person name="Niang G."/>
            <person name="Scheremetjew M."/>
            <person name="Finn R."/>
            <person name="Kale V."/>
            <person name="Holt S."/>
            <person name="Cochrane G."/>
            <person name="Meng A."/>
            <person name="Brown T."/>
            <person name="Cohen L."/>
        </authorList>
    </citation>
    <scope>NUCLEOTIDE SEQUENCE</scope>
    <source>
        <strain evidence="8">GSO104</strain>
    </source>
</reference>
<organism evidence="8">
    <name type="scientific">Ditylum brightwellii</name>
    <dbReference type="NCBI Taxonomy" id="49249"/>
    <lineage>
        <taxon>Eukaryota</taxon>
        <taxon>Sar</taxon>
        <taxon>Stramenopiles</taxon>
        <taxon>Ochrophyta</taxon>
        <taxon>Bacillariophyta</taxon>
        <taxon>Mediophyceae</taxon>
        <taxon>Lithodesmiophycidae</taxon>
        <taxon>Lithodesmiales</taxon>
        <taxon>Lithodesmiaceae</taxon>
        <taxon>Ditylum</taxon>
    </lineage>
</organism>
<keyword evidence="4" id="KW-0106">Calcium</keyword>
<evidence type="ECO:0000259" key="7">
    <source>
        <dbReference type="PROSITE" id="PS50222"/>
    </source>
</evidence>
<evidence type="ECO:0000256" key="1">
    <source>
        <dbReference type="ARBA" id="ARBA00005253"/>
    </source>
</evidence>
<feature type="transmembrane region" description="Helical" evidence="6">
    <location>
        <begin position="560"/>
        <end position="576"/>
    </location>
</feature>
<gene>
    <name evidence="8" type="ORF">DBRI00130_LOCUS7568</name>
</gene>
<name>A0A7S4QTY2_9STRA</name>
<feature type="region of interest" description="Disordered" evidence="5">
    <location>
        <begin position="796"/>
        <end position="819"/>
    </location>
</feature>
<feature type="domain" description="EF-hand" evidence="7">
    <location>
        <begin position="649"/>
        <end position="684"/>
    </location>
</feature>
<feature type="transmembrane region" description="Helical" evidence="6">
    <location>
        <begin position="174"/>
        <end position="192"/>
    </location>
</feature>
<feature type="transmembrane region" description="Helical" evidence="6">
    <location>
        <begin position="394"/>
        <end position="411"/>
    </location>
</feature>
<dbReference type="InterPro" id="IPR050230">
    <property type="entry name" value="CALM/Myosin/TropC-like"/>
</dbReference>
<feature type="transmembrane region" description="Helical" evidence="6">
    <location>
        <begin position="227"/>
        <end position="246"/>
    </location>
</feature>
<keyword evidence="6" id="KW-0812">Transmembrane</keyword>
<feature type="transmembrane region" description="Helical" evidence="6">
    <location>
        <begin position="131"/>
        <end position="153"/>
    </location>
</feature>
<dbReference type="FunFam" id="1.10.238.10:FF:000178">
    <property type="entry name" value="Calmodulin-2 A"/>
    <property type="match status" value="1"/>
</dbReference>
<dbReference type="GO" id="GO:0005509">
    <property type="term" value="F:calcium ion binding"/>
    <property type="evidence" value="ECO:0007669"/>
    <property type="project" value="InterPro"/>
</dbReference>
<feature type="domain" description="EF-hand" evidence="7">
    <location>
        <begin position="724"/>
        <end position="759"/>
    </location>
</feature>
<dbReference type="SMART" id="SM00054">
    <property type="entry name" value="EFh"/>
    <property type="match status" value="4"/>
</dbReference>
<dbReference type="EMBL" id="HBNS01009390">
    <property type="protein sequence ID" value="CAE4593204.1"/>
    <property type="molecule type" value="Transcribed_RNA"/>
</dbReference>
<dbReference type="PANTHER" id="PTHR23048">
    <property type="entry name" value="MYOSIN LIGHT CHAIN 1, 3"/>
    <property type="match status" value="1"/>
</dbReference>
<accession>A0A7S4QTY2</accession>
<keyword evidence="6" id="KW-0472">Membrane</keyword>
<feature type="transmembrane region" description="Helical" evidence="6">
    <location>
        <begin position="524"/>
        <end position="548"/>
    </location>
</feature>
<evidence type="ECO:0000256" key="6">
    <source>
        <dbReference type="SAM" id="Phobius"/>
    </source>
</evidence>
<dbReference type="Pfam" id="PF13499">
    <property type="entry name" value="EF-hand_7"/>
    <property type="match status" value="2"/>
</dbReference>
<dbReference type="PROSITE" id="PS50222">
    <property type="entry name" value="EF_HAND_2"/>
    <property type="match status" value="4"/>
</dbReference>
<feature type="transmembrane region" description="Helical" evidence="6">
    <location>
        <begin position="12"/>
        <end position="32"/>
    </location>
</feature>
<evidence type="ECO:0000256" key="5">
    <source>
        <dbReference type="SAM" id="MobiDB-lite"/>
    </source>
</evidence>
<dbReference type="PANTHER" id="PTHR23048:SF0">
    <property type="entry name" value="CALMODULIN LIKE 3"/>
    <property type="match status" value="1"/>
</dbReference>
<evidence type="ECO:0000256" key="2">
    <source>
        <dbReference type="ARBA" id="ARBA00020786"/>
    </source>
</evidence>
<feature type="domain" description="EF-hand" evidence="7">
    <location>
        <begin position="760"/>
        <end position="795"/>
    </location>
</feature>
<evidence type="ECO:0000313" key="8">
    <source>
        <dbReference type="EMBL" id="CAE4593204.1"/>
    </source>
</evidence>
<feature type="compositionally biased region" description="Low complexity" evidence="5">
    <location>
        <begin position="804"/>
        <end position="819"/>
    </location>
</feature>
<dbReference type="InterPro" id="IPR011992">
    <property type="entry name" value="EF-hand-dom_pair"/>
</dbReference>